<evidence type="ECO:0000313" key="3">
    <source>
        <dbReference type="Proteomes" id="UP000774617"/>
    </source>
</evidence>
<protein>
    <submittedName>
        <fullName evidence="2">Uncharacterized protein</fullName>
    </submittedName>
</protein>
<comment type="caution">
    <text evidence="2">The sequence shown here is derived from an EMBL/GenBank/DDBJ whole genome shotgun (WGS) entry which is preliminary data.</text>
</comment>
<keyword evidence="1" id="KW-0812">Transmembrane</keyword>
<proteinExistence type="predicted"/>
<sequence>MLKYPVLGCISRPLNKTHDASHALSRSGHQYHATVPAPLILCAFACSLSLGFATFHMYAEPIWHDLYVTETIKLNI</sequence>
<name>A0ABQ8FYH0_9PEZI</name>
<organism evidence="2 3">
    <name type="scientific">Macrophomina phaseolina</name>
    <dbReference type="NCBI Taxonomy" id="35725"/>
    <lineage>
        <taxon>Eukaryota</taxon>
        <taxon>Fungi</taxon>
        <taxon>Dikarya</taxon>
        <taxon>Ascomycota</taxon>
        <taxon>Pezizomycotina</taxon>
        <taxon>Dothideomycetes</taxon>
        <taxon>Dothideomycetes incertae sedis</taxon>
        <taxon>Botryosphaeriales</taxon>
        <taxon>Botryosphaeriaceae</taxon>
        <taxon>Macrophomina</taxon>
    </lineage>
</organism>
<keyword evidence="1" id="KW-0472">Membrane</keyword>
<feature type="non-terminal residue" evidence="2">
    <location>
        <position position="76"/>
    </location>
</feature>
<gene>
    <name evidence="2" type="ORF">B0J12DRAFT_607630</name>
</gene>
<evidence type="ECO:0000256" key="1">
    <source>
        <dbReference type="SAM" id="Phobius"/>
    </source>
</evidence>
<reference evidence="2 3" key="1">
    <citation type="journal article" date="2021" name="Nat. Commun.">
        <title>Genetic determinants of endophytism in the Arabidopsis root mycobiome.</title>
        <authorList>
            <person name="Mesny F."/>
            <person name="Miyauchi S."/>
            <person name="Thiergart T."/>
            <person name="Pickel B."/>
            <person name="Atanasova L."/>
            <person name="Karlsson M."/>
            <person name="Huettel B."/>
            <person name="Barry K.W."/>
            <person name="Haridas S."/>
            <person name="Chen C."/>
            <person name="Bauer D."/>
            <person name="Andreopoulos W."/>
            <person name="Pangilinan J."/>
            <person name="LaButti K."/>
            <person name="Riley R."/>
            <person name="Lipzen A."/>
            <person name="Clum A."/>
            <person name="Drula E."/>
            <person name="Henrissat B."/>
            <person name="Kohler A."/>
            <person name="Grigoriev I.V."/>
            <person name="Martin F.M."/>
            <person name="Hacquard S."/>
        </authorList>
    </citation>
    <scope>NUCLEOTIDE SEQUENCE [LARGE SCALE GENOMIC DNA]</scope>
    <source>
        <strain evidence="2 3">MPI-SDFR-AT-0080</strain>
    </source>
</reference>
<keyword evidence="3" id="KW-1185">Reference proteome</keyword>
<evidence type="ECO:0000313" key="2">
    <source>
        <dbReference type="EMBL" id="KAH7036346.1"/>
    </source>
</evidence>
<dbReference type="Proteomes" id="UP000774617">
    <property type="component" value="Unassembled WGS sequence"/>
</dbReference>
<accession>A0ABQ8FYH0</accession>
<keyword evidence="1" id="KW-1133">Transmembrane helix</keyword>
<dbReference type="EMBL" id="JAGTJR010000036">
    <property type="protein sequence ID" value="KAH7036346.1"/>
    <property type="molecule type" value="Genomic_DNA"/>
</dbReference>
<feature type="transmembrane region" description="Helical" evidence="1">
    <location>
        <begin position="35"/>
        <end position="59"/>
    </location>
</feature>